<proteinExistence type="predicted"/>
<dbReference type="PANTHER" id="PTHR20961">
    <property type="entry name" value="GLYCOSYLTRANSFERASE"/>
    <property type="match status" value="1"/>
</dbReference>
<evidence type="ECO:0000313" key="6">
    <source>
        <dbReference type="Proteomes" id="UP000192610"/>
    </source>
</evidence>
<dbReference type="InterPro" id="IPR049625">
    <property type="entry name" value="Glyco_transf_61_cat"/>
</dbReference>
<evidence type="ECO:0000313" key="5">
    <source>
        <dbReference type="EMBL" id="OQP50822.1"/>
    </source>
</evidence>
<keyword evidence="2" id="KW-0808">Transferase</keyword>
<keyword evidence="6" id="KW-1185">Reference proteome</keyword>
<feature type="domain" description="Glycosyltransferase 61 catalytic" evidence="4">
    <location>
        <begin position="101"/>
        <end position="272"/>
    </location>
</feature>
<dbReference type="OrthoDB" id="1156086at2"/>
<evidence type="ECO:0000256" key="3">
    <source>
        <dbReference type="ARBA" id="ARBA00023180"/>
    </source>
</evidence>
<protein>
    <recommendedName>
        <fullName evidence="4">Glycosyltransferase 61 catalytic domain-containing protein</fullName>
    </recommendedName>
</protein>
<keyword evidence="1" id="KW-0328">Glycosyltransferase</keyword>
<accession>A0A1V9EXI5</accession>
<evidence type="ECO:0000259" key="4">
    <source>
        <dbReference type="Pfam" id="PF04577"/>
    </source>
</evidence>
<dbReference type="GO" id="GO:0016757">
    <property type="term" value="F:glycosyltransferase activity"/>
    <property type="evidence" value="ECO:0007669"/>
    <property type="project" value="UniProtKB-KW"/>
</dbReference>
<sequence length="332" mass="38478">MSYEIYSYNRRHLQITELTEVLPSVVPSITFADYKNAFLTPTNHLFVNRQYKPAGLSNHFNTKGLSKKQQWYLFLKSRLFIKVNYLKGSFFWVHDLFSGNYYHWMCEVLPRIYLLQNEYNVGKVVLPSELQHASFVTESLNLLNIVPVWINQHESHCADNLITTVTTPNAGDIIPELQRSLVAALLKGIGINMNKVGTRKIYLSRKKAKTRKILNEDEILPLVKEMGYEIVFAEDLTFSEQLMTFSSCKSLIALHGAGHTNLMFMPADSKVLEIKNPDWKSQPLCFFQLANIFKIKWDYLNGMPPDEKLKNNNDLTINEKTFRNKILDFELL</sequence>
<comment type="caution">
    <text evidence="5">The sequence shown here is derived from an EMBL/GenBank/DDBJ whole genome shotgun (WGS) entry which is preliminary data.</text>
</comment>
<dbReference type="EMBL" id="LVXG01000012">
    <property type="protein sequence ID" value="OQP50822.1"/>
    <property type="molecule type" value="Genomic_DNA"/>
</dbReference>
<organism evidence="5 6">
    <name type="scientific">Niastella yeongjuensis</name>
    <dbReference type="NCBI Taxonomy" id="354355"/>
    <lineage>
        <taxon>Bacteria</taxon>
        <taxon>Pseudomonadati</taxon>
        <taxon>Bacteroidota</taxon>
        <taxon>Chitinophagia</taxon>
        <taxon>Chitinophagales</taxon>
        <taxon>Chitinophagaceae</taxon>
        <taxon>Niastella</taxon>
    </lineage>
</organism>
<dbReference type="STRING" id="354355.SAMN05660816_00326"/>
<evidence type="ECO:0000256" key="1">
    <source>
        <dbReference type="ARBA" id="ARBA00022676"/>
    </source>
</evidence>
<evidence type="ECO:0000256" key="2">
    <source>
        <dbReference type="ARBA" id="ARBA00022679"/>
    </source>
</evidence>
<dbReference type="Proteomes" id="UP000192610">
    <property type="component" value="Unassembled WGS sequence"/>
</dbReference>
<keyword evidence="3" id="KW-0325">Glycoprotein</keyword>
<dbReference type="Pfam" id="PF04577">
    <property type="entry name" value="Glyco_transf_61"/>
    <property type="match status" value="1"/>
</dbReference>
<dbReference type="AlphaFoldDB" id="A0A1V9EXI5"/>
<name>A0A1V9EXI5_9BACT</name>
<reference evidence="6" key="1">
    <citation type="submission" date="2016-04" db="EMBL/GenBank/DDBJ databases">
        <authorList>
            <person name="Chen L."/>
            <person name="Zhuang W."/>
            <person name="Wang G."/>
        </authorList>
    </citation>
    <scope>NUCLEOTIDE SEQUENCE [LARGE SCALE GENOMIC DNA]</scope>
    <source>
        <strain evidence="6">17621</strain>
    </source>
</reference>
<gene>
    <name evidence="5" type="ORF">A4H97_03075</name>
</gene>
<dbReference type="InterPro" id="IPR007657">
    <property type="entry name" value="Glycosyltransferase_61"/>
</dbReference>